<comment type="caution">
    <text evidence="2">The sequence shown here is derived from an EMBL/GenBank/DDBJ whole genome shotgun (WGS) entry which is preliminary data.</text>
</comment>
<sequence>MVCDMMGELTKLRAYGFQFWFQVKISSSQPSHSSSFGTQSSHSLRRKMLAKRCGLFPILSLVARDVLAISVSTVASESTFRTGGSVLDSFRSSCSTKIIRALICCQDWIRSSEVEFNVEKNIEDLNKFEEGKLALNFLMFIAITLRIDFKKFYCRLVGIIINYS</sequence>
<dbReference type="Proteomes" id="UP000235145">
    <property type="component" value="Unassembled WGS sequence"/>
</dbReference>
<proteinExistence type="predicted"/>
<keyword evidence="3" id="KW-1185">Reference proteome</keyword>
<reference evidence="2 3" key="1">
    <citation type="journal article" date="2017" name="Nat. Commun.">
        <title>Genome assembly with in vitro proximity ligation data and whole-genome triplication in lettuce.</title>
        <authorList>
            <person name="Reyes-Chin-Wo S."/>
            <person name="Wang Z."/>
            <person name="Yang X."/>
            <person name="Kozik A."/>
            <person name="Arikit S."/>
            <person name="Song C."/>
            <person name="Xia L."/>
            <person name="Froenicke L."/>
            <person name="Lavelle D.O."/>
            <person name="Truco M.J."/>
            <person name="Xia R."/>
            <person name="Zhu S."/>
            <person name="Xu C."/>
            <person name="Xu H."/>
            <person name="Xu X."/>
            <person name="Cox K."/>
            <person name="Korf I."/>
            <person name="Meyers B.C."/>
            <person name="Michelmore R.W."/>
        </authorList>
    </citation>
    <scope>NUCLEOTIDE SEQUENCE [LARGE SCALE GENOMIC DNA]</scope>
    <source>
        <strain evidence="3">cv. Salinas</strain>
        <tissue evidence="2">Seedlings</tissue>
    </source>
</reference>
<gene>
    <name evidence="2" type="ORF">LSAT_V11C800388380</name>
</gene>
<evidence type="ECO:0000313" key="3">
    <source>
        <dbReference type="Proteomes" id="UP000235145"/>
    </source>
</evidence>
<name>A0A9R1UL29_LACSA</name>
<dbReference type="AlphaFoldDB" id="A0A9R1UL29"/>
<dbReference type="Pfam" id="PF05699">
    <property type="entry name" value="Dimer_Tnp_hAT"/>
    <property type="match status" value="1"/>
</dbReference>
<accession>A0A9R1UL29</accession>
<evidence type="ECO:0000259" key="1">
    <source>
        <dbReference type="Pfam" id="PF05699"/>
    </source>
</evidence>
<dbReference type="EMBL" id="NBSK02000008">
    <property type="protein sequence ID" value="KAJ0189410.1"/>
    <property type="molecule type" value="Genomic_DNA"/>
</dbReference>
<evidence type="ECO:0000313" key="2">
    <source>
        <dbReference type="EMBL" id="KAJ0189410.1"/>
    </source>
</evidence>
<dbReference type="GO" id="GO:0046983">
    <property type="term" value="F:protein dimerization activity"/>
    <property type="evidence" value="ECO:0007669"/>
    <property type="project" value="InterPro"/>
</dbReference>
<dbReference type="InterPro" id="IPR008906">
    <property type="entry name" value="HATC_C_dom"/>
</dbReference>
<feature type="domain" description="HAT C-terminal dimerisation" evidence="1">
    <location>
        <begin position="51"/>
        <end position="109"/>
    </location>
</feature>
<dbReference type="SUPFAM" id="SSF53098">
    <property type="entry name" value="Ribonuclease H-like"/>
    <property type="match status" value="1"/>
</dbReference>
<dbReference type="InterPro" id="IPR012337">
    <property type="entry name" value="RNaseH-like_sf"/>
</dbReference>
<dbReference type="PANTHER" id="PTHR23272:SF161">
    <property type="entry name" value="ZINC FINGER BED DOMAIN-CONTAINING PROTEIN RICESLEEPER 1-LIKE"/>
    <property type="match status" value="1"/>
</dbReference>
<protein>
    <recommendedName>
        <fullName evidence="1">HAT C-terminal dimerisation domain-containing protein</fullName>
    </recommendedName>
</protein>
<dbReference type="PANTHER" id="PTHR23272">
    <property type="entry name" value="BED FINGER-RELATED"/>
    <property type="match status" value="1"/>
</dbReference>
<organism evidence="2 3">
    <name type="scientific">Lactuca sativa</name>
    <name type="common">Garden lettuce</name>
    <dbReference type="NCBI Taxonomy" id="4236"/>
    <lineage>
        <taxon>Eukaryota</taxon>
        <taxon>Viridiplantae</taxon>
        <taxon>Streptophyta</taxon>
        <taxon>Embryophyta</taxon>
        <taxon>Tracheophyta</taxon>
        <taxon>Spermatophyta</taxon>
        <taxon>Magnoliopsida</taxon>
        <taxon>eudicotyledons</taxon>
        <taxon>Gunneridae</taxon>
        <taxon>Pentapetalae</taxon>
        <taxon>asterids</taxon>
        <taxon>campanulids</taxon>
        <taxon>Asterales</taxon>
        <taxon>Asteraceae</taxon>
        <taxon>Cichorioideae</taxon>
        <taxon>Cichorieae</taxon>
        <taxon>Lactucinae</taxon>
        <taxon>Lactuca</taxon>
    </lineage>
</organism>